<proteinExistence type="predicted"/>
<keyword evidence="2" id="KW-1185">Reference proteome</keyword>
<dbReference type="Proteomes" id="UP000053477">
    <property type="component" value="Unassembled WGS sequence"/>
</dbReference>
<name>A0A0H2RMB6_9AGAM</name>
<evidence type="ECO:0000313" key="1">
    <source>
        <dbReference type="EMBL" id="KLO13095.1"/>
    </source>
</evidence>
<dbReference type="AlphaFoldDB" id="A0A0H2RMB6"/>
<reference evidence="1 2" key="1">
    <citation type="submission" date="2015-04" db="EMBL/GenBank/DDBJ databases">
        <title>Complete genome sequence of Schizopora paradoxa KUC8140, a cosmopolitan wood degrader in East Asia.</title>
        <authorList>
            <consortium name="DOE Joint Genome Institute"/>
            <person name="Min B."/>
            <person name="Park H."/>
            <person name="Jang Y."/>
            <person name="Kim J.-J."/>
            <person name="Kim K.H."/>
            <person name="Pangilinan J."/>
            <person name="Lipzen A."/>
            <person name="Riley R."/>
            <person name="Grigoriev I.V."/>
            <person name="Spatafora J.W."/>
            <person name="Choi I.-G."/>
        </authorList>
    </citation>
    <scope>NUCLEOTIDE SEQUENCE [LARGE SCALE GENOMIC DNA]</scope>
    <source>
        <strain evidence="1 2">KUC8140</strain>
    </source>
</reference>
<organism evidence="1 2">
    <name type="scientific">Schizopora paradoxa</name>
    <dbReference type="NCBI Taxonomy" id="27342"/>
    <lineage>
        <taxon>Eukaryota</taxon>
        <taxon>Fungi</taxon>
        <taxon>Dikarya</taxon>
        <taxon>Basidiomycota</taxon>
        <taxon>Agaricomycotina</taxon>
        <taxon>Agaricomycetes</taxon>
        <taxon>Hymenochaetales</taxon>
        <taxon>Schizoporaceae</taxon>
        <taxon>Schizopora</taxon>
    </lineage>
</organism>
<dbReference type="EMBL" id="KQ085965">
    <property type="protein sequence ID" value="KLO13095.1"/>
    <property type="molecule type" value="Genomic_DNA"/>
</dbReference>
<accession>A0A0H2RMB6</accession>
<protein>
    <submittedName>
        <fullName evidence="1">Uncharacterized protein</fullName>
    </submittedName>
</protein>
<gene>
    <name evidence="1" type="ORF">SCHPADRAFT_904507</name>
</gene>
<sequence>MSPAIDDKVVLTHPRARLFSNCILATPSQRAMYSIASQNKSPFSNQPSSTTIYALSLSSSQPNTPEQRKRVVATIRWRGSEANANDGLEVEIPNRGRSGTALVGPMRRSLHDILISTRFGDSTVLDVSGKVCQCDWIRRDALLTELRLRANNALIMVIRKDDLWTSQKPGRLPQARLQMFPGVVAQYLSKAYSDDENSNEALSQLDPVKRAAILRQDILDEILIAYLLYRNFRERRIRLVPPPPTRLYTDGVHLLKRWCSYAPKTTTISNSPPVLPPVRHPSDLVLEK</sequence>
<evidence type="ECO:0000313" key="2">
    <source>
        <dbReference type="Proteomes" id="UP000053477"/>
    </source>
</evidence>
<dbReference type="InParanoid" id="A0A0H2RMB6"/>